<evidence type="ECO:0000259" key="7">
    <source>
        <dbReference type="Pfam" id="PF00501"/>
    </source>
</evidence>
<dbReference type="PANTHER" id="PTHR43272:SF32">
    <property type="entry name" value="AMP-DEPENDENT SYNTHETASE_LIGASE DOMAIN-CONTAINING PROTEIN"/>
    <property type="match status" value="1"/>
</dbReference>
<dbReference type="GO" id="GO:0016020">
    <property type="term" value="C:membrane"/>
    <property type="evidence" value="ECO:0007669"/>
    <property type="project" value="TreeGrafter"/>
</dbReference>
<dbReference type="Pfam" id="PF23562">
    <property type="entry name" value="AMP-binding_C_3"/>
    <property type="match status" value="1"/>
</dbReference>
<organism evidence="8 9">
    <name type="scientific">Nocardia macrotermitis</name>
    <dbReference type="NCBI Taxonomy" id="2585198"/>
    <lineage>
        <taxon>Bacteria</taxon>
        <taxon>Bacillati</taxon>
        <taxon>Actinomycetota</taxon>
        <taxon>Actinomycetes</taxon>
        <taxon>Mycobacteriales</taxon>
        <taxon>Nocardiaceae</taxon>
        <taxon>Nocardia</taxon>
    </lineage>
</organism>
<dbReference type="EMBL" id="WEGK01000005">
    <property type="protein sequence ID" value="MQY19922.1"/>
    <property type="molecule type" value="Genomic_DNA"/>
</dbReference>
<dbReference type="Proteomes" id="UP000438448">
    <property type="component" value="Unassembled WGS sequence"/>
</dbReference>
<evidence type="ECO:0000256" key="1">
    <source>
        <dbReference type="ARBA" id="ARBA00006432"/>
    </source>
</evidence>
<dbReference type="AlphaFoldDB" id="A0A7K0D3P6"/>
<accession>A0A7K0D3P6</accession>
<dbReference type="PANTHER" id="PTHR43272">
    <property type="entry name" value="LONG-CHAIN-FATTY-ACID--COA LIGASE"/>
    <property type="match status" value="1"/>
</dbReference>
<reference evidence="8 9" key="1">
    <citation type="submission" date="2019-10" db="EMBL/GenBank/DDBJ databases">
        <title>Nocardia macrotermitis sp. nov. and Nocardia aurantia sp. nov., isolated from the gut of fungus growing-termite Macrotermes natalensis.</title>
        <authorList>
            <person name="Benndorf R."/>
            <person name="Schwitalla J."/>
            <person name="Martin K."/>
            <person name="De Beer W."/>
            <person name="Kaster A.-K."/>
            <person name="Vollmers J."/>
            <person name="Poulsen M."/>
            <person name="Beemelmanns C."/>
        </authorList>
    </citation>
    <scope>NUCLEOTIDE SEQUENCE [LARGE SCALE GENOMIC DNA]</scope>
    <source>
        <strain evidence="8 9">RB20</strain>
    </source>
</reference>
<dbReference type="InterPro" id="IPR042099">
    <property type="entry name" value="ANL_N_sf"/>
</dbReference>
<evidence type="ECO:0000256" key="2">
    <source>
        <dbReference type="ARBA" id="ARBA00022598"/>
    </source>
</evidence>
<comment type="caution">
    <text evidence="8">The sequence shown here is derived from an EMBL/GenBank/DDBJ whole genome shotgun (WGS) entry which is preliminary data.</text>
</comment>
<keyword evidence="9" id="KW-1185">Reference proteome</keyword>
<dbReference type="Pfam" id="PF00501">
    <property type="entry name" value="AMP-binding"/>
    <property type="match status" value="1"/>
</dbReference>
<keyword evidence="3" id="KW-0276">Fatty acid metabolism</keyword>
<evidence type="ECO:0000256" key="5">
    <source>
        <dbReference type="ARBA" id="ARBA00032875"/>
    </source>
</evidence>
<dbReference type="InterPro" id="IPR020845">
    <property type="entry name" value="AMP-binding_CS"/>
</dbReference>
<proteinExistence type="inferred from homology"/>
<gene>
    <name evidence="8" type="ORF">NRB20_30170</name>
</gene>
<dbReference type="PROSITE" id="PS00455">
    <property type="entry name" value="AMP_BINDING"/>
    <property type="match status" value="1"/>
</dbReference>
<evidence type="ECO:0000313" key="8">
    <source>
        <dbReference type="EMBL" id="MQY19922.1"/>
    </source>
</evidence>
<evidence type="ECO:0000256" key="4">
    <source>
        <dbReference type="ARBA" id="ARBA00023098"/>
    </source>
</evidence>
<sequence length="646" mass="68307">MREFEVPATYTIPEDVNVSDGVFRHAERTPGLVVFNRPDGKGGWTDVTAKQFAQAVTGVAKGLIATGIELGDRVAILASTQYDWVVLDFAIWAAGGCTVAIFDSSSAEQAKWILQDSATKLLIVETPKQRTMIGEIESVLPELKETLLLSGGVSGSAPGAPGGPGGGSLRNHAGPSEAPSSDTAAAAERNHAAPPLTPNGYGAVAEFTRRGADLDDAVVHERRAQVKAASPATLIYTSGTTGRPKGVMLSHSNLYAESVADRAVMAQDLRPGKRSLLFLPLAHVFARAVALAAFDAGVTIAHTADWSTLVEQFGQYKPDFILSVPRVFEKVFNGAKQKAHDGGKGAIFDAAAEAAIAYSQALDEGGPSLVLKVKHAVFDKLVYGKLREAMGGRCDSAVSGGGPLNPRLGHFFRGVGVTIHEGYGLTETTAAIAVNTRQHTRIGTVGRPLPGHGAKVAEDGELLLRGPVVFHGYWGNDAATEDAFADGWFKTGDLGAIEADGFIRITGRKKEILVTAGGKNVSPAVLEDSLRANPLISQVMVVGDSKPFIGALITLDAEALPGWKERHNLPADTPIEKLIENPDLVAEINAAVADTNKLVSHAEAIKKIRILPVDWTEESGELTPKMSLKRAVVMKNYASDVEAIYA</sequence>
<protein>
    <recommendedName>
        <fullName evidence="5">Acyl-CoA synthetase</fullName>
    </recommendedName>
</protein>
<evidence type="ECO:0000256" key="6">
    <source>
        <dbReference type="SAM" id="MobiDB-lite"/>
    </source>
</evidence>
<dbReference type="SUPFAM" id="SSF56801">
    <property type="entry name" value="Acetyl-CoA synthetase-like"/>
    <property type="match status" value="1"/>
</dbReference>
<dbReference type="InterPro" id="IPR000873">
    <property type="entry name" value="AMP-dep_synth/lig_dom"/>
</dbReference>
<name>A0A7K0D3P6_9NOCA</name>
<feature type="domain" description="AMP-dependent synthetase/ligase" evidence="7">
    <location>
        <begin position="23"/>
        <end position="474"/>
    </location>
</feature>
<keyword evidence="2 8" id="KW-0436">Ligase</keyword>
<dbReference type="Gene3D" id="3.40.50.12780">
    <property type="entry name" value="N-terminal domain of ligase-like"/>
    <property type="match status" value="1"/>
</dbReference>
<feature type="region of interest" description="Disordered" evidence="6">
    <location>
        <begin position="154"/>
        <end position="202"/>
    </location>
</feature>
<dbReference type="RefSeq" id="WP_153410651.1">
    <property type="nucleotide sequence ID" value="NZ_WEGK01000005.1"/>
</dbReference>
<dbReference type="GO" id="GO:0004467">
    <property type="term" value="F:long-chain fatty acid-CoA ligase activity"/>
    <property type="evidence" value="ECO:0007669"/>
    <property type="project" value="TreeGrafter"/>
</dbReference>
<evidence type="ECO:0000256" key="3">
    <source>
        <dbReference type="ARBA" id="ARBA00022832"/>
    </source>
</evidence>
<comment type="similarity">
    <text evidence="1">Belongs to the ATP-dependent AMP-binding enzyme family.</text>
</comment>
<dbReference type="OrthoDB" id="9803968at2"/>
<dbReference type="CDD" id="cd05907">
    <property type="entry name" value="VL_LC_FACS_like"/>
    <property type="match status" value="1"/>
</dbReference>
<evidence type="ECO:0000313" key="9">
    <source>
        <dbReference type="Proteomes" id="UP000438448"/>
    </source>
</evidence>
<keyword evidence="4" id="KW-0443">Lipid metabolism</keyword>